<keyword evidence="1" id="KW-1133">Transmembrane helix</keyword>
<organism evidence="2 3">
    <name type="scientific">Granulicella aggregans</name>
    <dbReference type="NCBI Taxonomy" id="474949"/>
    <lineage>
        <taxon>Bacteria</taxon>
        <taxon>Pseudomonadati</taxon>
        <taxon>Acidobacteriota</taxon>
        <taxon>Terriglobia</taxon>
        <taxon>Terriglobales</taxon>
        <taxon>Acidobacteriaceae</taxon>
        <taxon>Granulicella</taxon>
    </lineage>
</organism>
<gene>
    <name evidence="2" type="ORF">HDF16_000832</name>
</gene>
<keyword evidence="3" id="KW-1185">Reference proteome</keyword>
<accession>A0A7W8E1T0</accession>
<dbReference type="EMBL" id="JACHIP010000001">
    <property type="protein sequence ID" value="MBB5056163.1"/>
    <property type="molecule type" value="Genomic_DNA"/>
</dbReference>
<name>A0A7W8E1T0_9BACT</name>
<comment type="caution">
    <text evidence="2">The sequence shown here is derived from an EMBL/GenBank/DDBJ whole genome shotgun (WGS) entry which is preliminary data.</text>
</comment>
<protein>
    <submittedName>
        <fullName evidence="2">Uncharacterized protein</fullName>
    </submittedName>
</protein>
<evidence type="ECO:0000256" key="1">
    <source>
        <dbReference type="SAM" id="Phobius"/>
    </source>
</evidence>
<reference evidence="2 3" key="1">
    <citation type="submission" date="2020-08" db="EMBL/GenBank/DDBJ databases">
        <title>Genomic Encyclopedia of Type Strains, Phase IV (KMG-V): Genome sequencing to study the core and pangenomes of soil and plant-associated prokaryotes.</title>
        <authorList>
            <person name="Whitman W."/>
        </authorList>
    </citation>
    <scope>NUCLEOTIDE SEQUENCE [LARGE SCALE GENOMIC DNA]</scope>
    <source>
        <strain evidence="2 3">M8UP14</strain>
    </source>
</reference>
<proteinExistence type="predicted"/>
<evidence type="ECO:0000313" key="2">
    <source>
        <dbReference type="EMBL" id="MBB5056163.1"/>
    </source>
</evidence>
<dbReference type="AlphaFoldDB" id="A0A7W8E1T0"/>
<keyword evidence="1" id="KW-0812">Transmembrane</keyword>
<dbReference type="Proteomes" id="UP000540989">
    <property type="component" value="Unassembled WGS sequence"/>
</dbReference>
<sequence>MLLRLQTRSPCSLLAELQKMADLISELSQHLNFGFFETRGQFTNSKSIVTRYKCLTKSGNVRRAPMNIYLIMLFVLPVLGVVGAAAVVHHDRRHGGRRTVSK</sequence>
<evidence type="ECO:0000313" key="3">
    <source>
        <dbReference type="Proteomes" id="UP000540989"/>
    </source>
</evidence>
<feature type="transmembrane region" description="Helical" evidence="1">
    <location>
        <begin position="68"/>
        <end position="88"/>
    </location>
</feature>
<keyword evidence="1" id="KW-0472">Membrane</keyword>